<feature type="signal peptide" evidence="1">
    <location>
        <begin position="1"/>
        <end position="30"/>
    </location>
</feature>
<proteinExistence type="predicted"/>
<dbReference type="InterPro" id="IPR050491">
    <property type="entry name" value="AmpC-like"/>
</dbReference>
<dbReference type="RefSeq" id="WP_261964049.1">
    <property type="nucleotide sequence ID" value="NZ_BAAAXA010000003.1"/>
</dbReference>
<accession>A0A9W6NKX3</accession>
<evidence type="ECO:0000313" key="4">
    <source>
        <dbReference type="Proteomes" id="UP001143480"/>
    </source>
</evidence>
<evidence type="ECO:0000259" key="2">
    <source>
        <dbReference type="Pfam" id="PF00144"/>
    </source>
</evidence>
<dbReference type="Gene3D" id="3.40.710.10">
    <property type="entry name" value="DD-peptidase/beta-lactamase superfamily"/>
    <property type="match status" value="1"/>
</dbReference>
<protein>
    <submittedName>
        <fullName evidence="3">Peptidase</fullName>
    </submittedName>
</protein>
<dbReference type="Pfam" id="PF00144">
    <property type="entry name" value="Beta-lactamase"/>
    <property type="match status" value="1"/>
</dbReference>
<dbReference type="Proteomes" id="UP001143480">
    <property type="component" value="Unassembled WGS sequence"/>
</dbReference>
<organism evidence="3 4">
    <name type="scientific">Dactylosporangium matsuzakiense</name>
    <dbReference type="NCBI Taxonomy" id="53360"/>
    <lineage>
        <taxon>Bacteria</taxon>
        <taxon>Bacillati</taxon>
        <taxon>Actinomycetota</taxon>
        <taxon>Actinomycetes</taxon>
        <taxon>Micromonosporales</taxon>
        <taxon>Micromonosporaceae</taxon>
        <taxon>Dactylosporangium</taxon>
    </lineage>
</organism>
<keyword evidence="1" id="KW-0732">Signal</keyword>
<reference evidence="3" key="2">
    <citation type="submission" date="2023-01" db="EMBL/GenBank/DDBJ databases">
        <authorList>
            <person name="Sun Q."/>
            <person name="Evtushenko L."/>
        </authorList>
    </citation>
    <scope>NUCLEOTIDE SEQUENCE</scope>
    <source>
        <strain evidence="3">VKM Ac-1321</strain>
    </source>
</reference>
<evidence type="ECO:0000313" key="3">
    <source>
        <dbReference type="EMBL" id="GLL01360.1"/>
    </source>
</evidence>
<feature type="chain" id="PRO_5040798387" evidence="1">
    <location>
        <begin position="31"/>
        <end position="380"/>
    </location>
</feature>
<dbReference type="AlphaFoldDB" id="A0A9W6NKX3"/>
<dbReference type="EMBL" id="BSFP01000015">
    <property type="protein sequence ID" value="GLL01360.1"/>
    <property type="molecule type" value="Genomic_DNA"/>
</dbReference>
<dbReference type="PANTHER" id="PTHR46825">
    <property type="entry name" value="D-ALANYL-D-ALANINE-CARBOXYPEPTIDASE/ENDOPEPTIDASE AMPH"/>
    <property type="match status" value="1"/>
</dbReference>
<reference evidence="3" key="1">
    <citation type="journal article" date="2014" name="Int. J. Syst. Evol. Microbiol.">
        <title>Complete genome sequence of Corynebacterium casei LMG S-19264T (=DSM 44701T), isolated from a smear-ripened cheese.</title>
        <authorList>
            <consortium name="US DOE Joint Genome Institute (JGI-PGF)"/>
            <person name="Walter F."/>
            <person name="Albersmeier A."/>
            <person name="Kalinowski J."/>
            <person name="Ruckert C."/>
        </authorList>
    </citation>
    <scope>NUCLEOTIDE SEQUENCE</scope>
    <source>
        <strain evidence="3">VKM Ac-1321</strain>
    </source>
</reference>
<evidence type="ECO:0000256" key="1">
    <source>
        <dbReference type="SAM" id="SignalP"/>
    </source>
</evidence>
<keyword evidence="4" id="KW-1185">Reference proteome</keyword>
<feature type="domain" description="Beta-lactamase-related" evidence="2">
    <location>
        <begin position="48"/>
        <end position="360"/>
    </location>
</feature>
<dbReference type="PANTHER" id="PTHR46825:SF7">
    <property type="entry name" value="D-ALANYL-D-ALANINE CARBOXYPEPTIDASE"/>
    <property type="match status" value="1"/>
</dbReference>
<sequence length="380" mass="40330">MTAMPRRALLAAAALGGAALAAGRPGFAFAADPPWYAPMEQAIGGLPDGSATAAQVRLARPGQSWEGRCGYADITTRAPVPAGARFRIGSVTKAFTATVVLQLAAEGRLYLDAPLSRYLPGFLTAPYAAVTVRHLLDHRSGLPAPGLPDDIEWQIAHRFDRYSPERLVRMALAGEREFAPGSAQHYTNMGYIVAGVLIRRITGHSSADEIDRRILRPLGLRATSVPGNDPAIHGPHAHGYQAIGTELVDVTLWNQSVTPAAGDMISSLGDLDVFMQALYRGRLLPPAQQRELFTLPPADVLDFQTGARATYSAGLTRLVILPDGREIWGKSGARYGYSAAIAGTADAASRVLYSVNSTDAKAEGQAAVISRITLTALGLL</sequence>
<dbReference type="InterPro" id="IPR001466">
    <property type="entry name" value="Beta-lactam-related"/>
</dbReference>
<dbReference type="SUPFAM" id="SSF56601">
    <property type="entry name" value="beta-lactamase/transpeptidase-like"/>
    <property type="match status" value="1"/>
</dbReference>
<comment type="caution">
    <text evidence="3">The sequence shown here is derived from an EMBL/GenBank/DDBJ whole genome shotgun (WGS) entry which is preliminary data.</text>
</comment>
<gene>
    <name evidence="3" type="ORF">GCM10017581_031010</name>
</gene>
<name>A0A9W6NKX3_9ACTN</name>
<dbReference type="InterPro" id="IPR006311">
    <property type="entry name" value="TAT_signal"/>
</dbReference>
<dbReference type="InterPro" id="IPR012338">
    <property type="entry name" value="Beta-lactam/transpept-like"/>
</dbReference>
<dbReference type="PROSITE" id="PS51318">
    <property type="entry name" value="TAT"/>
    <property type="match status" value="1"/>
</dbReference>